<feature type="chain" id="PRO_5028820420" description="Autotransporter domain-containing protein" evidence="2">
    <location>
        <begin position="27"/>
        <end position="1155"/>
    </location>
</feature>
<dbReference type="EMBL" id="CADIJO010000023">
    <property type="protein sequence ID" value="CAB3732713.1"/>
    <property type="molecule type" value="Genomic_DNA"/>
</dbReference>
<dbReference type="RefSeq" id="WP_175195080.1">
    <property type="nucleotide sequence ID" value="NZ_CADIJO010000023.1"/>
</dbReference>
<feature type="region of interest" description="Disordered" evidence="1">
    <location>
        <begin position="767"/>
        <end position="814"/>
    </location>
</feature>
<dbReference type="PROSITE" id="PS51208">
    <property type="entry name" value="AUTOTRANSPORTER"/>
    <property type="match status" value="1"/>
</dbReference>
<accession>A0A6S7AKV6</accession>
<dbReference type="SMART" id="SM00869">
    <property type="entry name" value="Autotransporter"/>
    <property type="match status" value="1"/>
</dbReference>
<dbReference type="InterPro" id="IPR043990">
    <property type="entry name" value="AC_1"/>
</dbReference>
<dbReference type="InterPro" id="IPR011050">
    <property type="entry name" value="Pectin_lyase_fold/virulence"/>
</dbReference>
<dbReference type="InterPro" id="IPR012332">
    <property type="entry name" value="Autotransporter_pectin_lyase_C"/>
</dbReference>
<gene>
    <name evidence="4" type="ORF">LMG3458_04988</name>
</gene>
<evidence type="ECO:0000256" key="1">
    <source>
        <dbReference type="SAM" id="MobiDB-lite"/>
    </source>
</evidence>
<evidence type="ECO:0000259" key="3">
    <source>
        <dbReference type="PROSITE" id="PS51208"/>
    </source>
</evidence>
<dbReference type="InterPro" id="IPR005546">
    <property type="entry name" value="Autotransporte_beta"/>
</dbReference>
<dbReference type="SUPFAM" id="SSF103515">
    <property type="entry name" value="Autotransporter"/>
    <property type="match status" value="1"/>
</dbReference>
<dbReference type="AlphaFoldDB" id="A0A6S7AKV6"/>
<evidence type="ECO:0000313" key="5">
    <source>
        <dbReference type="Proteomes" id="UP000494111"/>
    </source>
</evidence>
<dbReference type="GO" id="GO:0019867">
    <property type="term" value="C:outer membrane"/>
    <property type="evidence" value="ECO:0007669"/>
    <property type="project" value="InterPro"/>
</dbReference>
<dbReference type="Proteomes" id="UP000494111">
    <property type="component" value="Unassembled WGS sequence"/>
</dbReference>
<dbReference type="CDD" id="cd01344">
    <property type="entry name" value="PL2_Passenger_AT"/>
    <property type="match status" value="1"/>
</dbReference>
<dbReference type="NCBIfam" id="TIGR01414">
    <property type="entry name" value="autotrans_barl"/>
    <property type="match status" value="1"/>
</dbReference>
<dbReference type="Pfam" id="PF03797">
    <property type="entry name" value="Autotransporter"/>
    <property type="match status" value="1"/>
</dbReference>
<name>A0A6S7AKV6_9BURK</name>
<proteinExistence type="predicted"/>
<feature type="signal peptide" evidence="2">
    <location>
        <begin position="1"/>
        <end position="26"/>
    </location>
</feature>
<dbReference type="Pfam" id="PF18883">
    <property type="entry name" value="AC_1"/>
    <property type="match status" value="1"/>
</dbReference>
<feature type="region of interest" description="Disordered" evidence="1">
    <location>
        <begin position="839"/>
        <end position="870"/>
    </location>
</feature>
<dbReference type="InterPro" id="IPR036709">
    <property type="entry name" value="Autotransporte_beta_dom_sf"/>
</dbReference>
<sequence>MRIALNPIMVGLLATSLPACWTPVLAAERGQVRVNDPAGATQVTLDSGDTVTYTGSIEGAIEASGAGNSVSGDNITVTANPTVTPLLEQSKGVRASAGATVSLTRSTIQTLGDGQANHALQSLGANSRITISDSRITTRGNLSNGANAKQGGSVVINGGSVTTSGVSAIALWAEDAGSSISANGVTITTTGDDASAVQASNGATITLTGGSVTALGNYASSGIEIVGQNSLVSLNNTVVQGGGDHYGARLNGGRLEMDGGSLTGGLALFLGADTRGGPASTALLKNAALVSTGSGAALDMNAANVSAVLENTSISALSTDGGGVWLAKQGTQLTANVFDITSTRVGVDNRLGRAVLTDGTIKTLGAGGHGLYVSREWGSAALIDATRVTIETQGNRASGAEVRLGDPNSADAAEIRLKDSRITTHGGNAAGLLARGVYSTLSAVNTDIKTTGANSAGLLTSERATTTLDNVRLATEGAGAVGIWSTLENAGQGNTITVRNGTTISTQDGAAMLANGGSHTFDLSDATVTGRAGGSLDNGVLLRTNFLRVVSGGVPTDTNTVLVSLNATRSRLTGDVVANDGSAQVTLASGSVLTGALQERATGHISMALDATSTWNVRGDSSLASLDNAGTVAYVAPTGGGGFKTVTVNHYAGGGTLVLNTRLGDDASATDKLVIDSGATTGNTSLRILNSGGAGGQTQTGIRVIQTINGGTTAADAFRLDAGSTGYRASAQTLALNGYEYSLVRGGNGGVAADWYLTSDFSGVTPPDPAVPLGPITPIKPPTPGDPASRVDPATPATPSPLSPAVITPSRPAFRNVSPESGAYLGNRLASAQFFNHGRHDRIPANPTAVATGDAHGDGGGDESLNDGTFNNGRGVWTRVLGRQDSGVRLSQGRVTLDTDSAILQLGGDLINAPLGQDGAVYAGLMGGYGDARSTSISALRLPTGATVQARARGKVSGYSVGMYGTVYQNDATRMGAYADTWLQYGRYSNQINSELGSTRYHSTVWSAALEAGYAVKPFADSSSLGPVVIEPHAQLVYSRYDAQDATLQGTRMRSGNDNAWNSRVGIRLYPQAVPNAPAVRPFLEANWLHSFGNPSVNMGPNTLDAALARNSLELKLGAEGRVSRRVQVAGHVFGQAGNNNQRGYGGMLNVGYRW</sequence>
<dbReference type="SUPFAM" id="SSF51126">
    <property type="entry name" value="Pectin lyase-like"/>
    <property type="match status" value="1"/>
</dbReference>
<evidence type="ECO:0000313" key="4">
    <source>
        <dbReference type="EMBL" id="CAB3732713.1"/>
    </source>
</evidence>
<dbReference type="Gene3D" id="2.160.20.20">
    <property type="match status" value="1"/>
</dbReference>
<dbReference type="Gene3D" id="2.40.128.130">
    <property type="entry name" value="Autotransporter beta-domain"/>
    <property type="match status" value="1"/>
</dbReference>
<protein>
    <recommendedName>
        <fullName evidence="3">Autotransporter domain-containing protein</fullName>
    </recommendedName>
</protein>
<keyword evidence="2" id="KW-0732">Signal</keyword>
<organism evidence="4 5">
    <name type="scientific">Achromobacter deleyi</name>
    <dbReference type="NCBI Taxonomy" id="1353891"/>
    <lineage>
        <taxon>Bacteria</taxon>
        <taxon>Pseudomonadati</taxon>
        <taxon>Pseudomonadota</taxon>
        <taxon>Betaproteobacteria</taxon>
        <taxon>Burkholderiales</taxon>
        <taxon>Alcaligenaceae</taxon>
        <taxon>Achromobacter</taxon>
    </lineage>
</organism>
<reference evidence="4 5" key="1">
    <citation type="submission" date="2020-04" db="EMBL/GenBank/DDBJ databases">
        <authorList>
            <person name="De Canck E."/>
        </authorList>
    </citation>
    <scope>NUCLEOTIDE SEQUENCE [LARGE SCALE GENOMIC DNA]</scope>
    <source>
        <strain evidence="4 5">LMG 3458</strain>
    </source>
</reference>
<feature type="domain" description="Autotransporter" evidence="3">
    <location>
        <begin position="869"/>
        <end position="1155"/>
    </location>
</feature>
<evidence type="ECO:0000256" key="2">
    <source>
        <dbReference type="SAM" id="SignalP"/>
    </source>
</evidence>
<dbReference type="InterPro" id="IPR006315">
    <property type="entry name" value="OM_autotransptr_brl_dom"/>
</dbReference>